<feature type="domain" description="Amidohydrolase-related" evidence="8">
    <location>
        <begin position="57"/>
        <end position="381"/>
    </location>
</feature>
<dbReference type="InParanoid" id="A0A212RB11"/>
<organism evidence="9 10">
    <name type="scientific">Thermoflexus hugenholtzii JAD2</name>
    <dbReference type="NCBI Taxonomy" id="877466"/>
    <lineage>
        <taxon>Bacteria</taxon>
        <taxon>Bacillati</taxon>
        <taxon>Chloroflexota</taxon>
        <taxon>Thermoflexia</taxon>
        <taxon>Thermoflexales</taxon>
        <taxon>Thermoflexaceae</taxon>
        <taxon>Thermoflexus</taxon>
    </lineage>
</organism>
<dbReference type="PANTHER" id="PTHR11113:SF14">
    <property type="entry name" value="N-ACETYLGLUCOSAMINE-6-PHOSPHATE DEACETYLASE"/>
    <property type="match status" value="1"/>
</dbReference>
<accession>A0A212RB11</accession>
<dbReference type="Gene3D" id="2.30.40.10">
    <property type="entry name" value="Urease, subunit C, domain 1"/>
    <property type="match status" value="1"/>
</dbReference>
<name>A0A212RB11_9CHLR</name>
<gene>
    <name evidence="9" type="ORF">SAMN02746019_00015610</name>
</gene>
<keyword evidence="2 7" id="KW-0479">Metal-binding</keyword>
<dbReference type="InterPro" id="IPR011059">
    <property type="entry name" value="Metal-dep_hydrolase_composite"/>
</dbReference>
<comment type="cofactor">
    <cofactor evidence="7">
        <name>a divalent metal cation</name>
        <dbReference type="ChEBI" id="CHEBI:60240"/>
    </cofactor>
    <text evidence="7">Binds 1 divalent metal cation per subunit.</text>
</comment>
<dbReference type="InterPro" id="IPR032466">
    <property type="entry name" value="Metal_Hydrolase"/>
</dbReference>
<dbReference type="Proteomes" id="UP000197025">
    <property type="component" value="Unassembled WGS sequence"/>
</dbReference>
<dbReference type="OrthoDB" id="9776488at2"/>
<dbReference type="GO" id="GO:0008448">
    <property type="term" value="F:N-acetylglucosamine-6-phosphate deacetylase activity"/>
    <property type="evidence" value="ECO:0007669"/>
    <property type="project" value="InterPro"/>
</dbReference>
<evidence type="ECO:0000256" key="4">
    <source>
        <dbReference type="ARBA" id="ARBA00023277"/>
    </source>
</evidence>
<dbReference type="FunCoup" id="A0A212RB11">
    <property type="interactions" value="192"/>
</dbReference>
<evidence type="ECO:0000256" key="5">
    <source>
        <dbReference type="PIRNR" id="PIRNR038994"/>
    </source>
</evidence>
<evidence type="ECO:0000256" key="7">
    <source>
        <dbReference type="PIRSR" id="PIRSR038994-3"/>
    </source>
</evidence>
<evidence type="ECO:0000313" key="9">
    <source>
        <dbReference type="EMBL" id="SNB69436.1"/>
    </source>
</evidence>
<dbReference type="Pfam" id="PF01979">
    <property type="entry name" value="Amidohydro_1"/>
    <property type="match status" value="1"/>
</dbReference>
<evidence type="ECO:0000256" key="3">
    <source>
        <dbReference type="ARBA" id="ARBA00022801"/>
    </source>
</evidence>
<comment type="similarity">
    <text evidence="1 5">Belongs to the metallo-dependent hydrolases superfamily. NagA family.</text>
</comment>
<keyword evidence="4 5" id="KW-0119">Carbohydrate metabolism</keyword>
<feature type="binding site" evidence="7">
    <location>
        <position position="132"/>
    </location>
    <ligand>
        <name>Zn(2+)</name>
        <dbReference type="ChEBI" id="CHEBI:29105"/>
    </ligand>
</feature>
<proteinExistence type="inferred from homology"/>
<feature type="active site" description="Proton donor/acceptor" evidence="6">
    <location>
        <position position="277"/>
    </location>
</feature>
<dbReference type="GO" id="GO:0006046">
    <property type="term" value="P:N-acetylglucosamine catabolic process"/>
    <property type="evidence" value="ECO:0007669"/>
    <property type="project" value="TreeGrafter"/>
</dbReference>
<dbReference type="GO" id="GO:0046872">
    <property type="term" value="F:metal ion binding"/>
    <property type="evidence" value="ECO:0007669"/>
    <property type="project" value="UniProtKB-KW"/>
</dbReference>
<dbReference type="PIRSF" id="PIRSF038994">
    <property type="entry name" value="NagA"/>
    <property type="match status" value="1"/>
</dbReference>
<dbReference type="NCBIfam" id="TIGR00221">
    <property type="entry name" value="nagA"/>
    <property type="match status" value="1"/>
</dbReference>
<dbReference type="AlphaFoldDB" id="A0A212RB11"/>
<evidence type="ECO:0000259" key="8">
    <source>
        <dbReference type="Pfam" id="PF01979"/>
    </source>
</evidence>
<dbReference type="Gene3D" id="3.20.20.140">
    <property type="entry name" value="Metal-dependent hydrolases"/>
    <property type="match status" value="1"/>
</dbReference>
<feature type="binding site" evidence="7">
    <location>
        <position position="219"/>
    </location>
    <ligand>
        <name>Zn(2+)</name>
        <dbReference type="ChEBI" id="CHEBI:29105"/>
    </ligand>
</feature>
<dbReference type="SUPFAM" id="SSF51338">
    <property type="entry name" value="Composite domain of metallo-dependent hydrolases"/>
    <property type="match status" value="1"/>
</dbReference>
<reference evidence="10" key="1">
    <citation type="submission" date="2017-06" db="EMBL/GenBank/DDBJ databases">
        <authorList>
            <person name="Varghese N."/>
            <person name="Submissions S."/>
        </authorList>
    </citation>
    <scope>NUCLEOTIDE SEQUENCE [LARGE SCALE GENOMIC DNA]</scope>
    <source>
        <strain evidence="10">JAD2</strain>
    </source>
</reference>
<keyword evidence="10" id="KW-1185">Reference proteome</keyword>
<feature type="binding site" evidence="7">
    <location>
        <position position="198"/>
    </location>
    <ligand>
        <name>Zn(2+)</name>
        <dbReference type="ChEBI" id="CHEBI:29105"/>
    </ligand>
</feature>
<protein>
    <submittedName>
        <fullName evidence="9">N-acetylglucosamine-6-phosphate deacetylase</fullName>
    </submittedName>
</protein>
<dbReference type="RefSeq" id="WP_088571735.1">
    <property type="nucleotide sequence ID" value="NZ_FYEK01000041.1"/>
</dbReference>
<dbReference type="SUPFAM" id="SSF51556">
    <property type="entry name" value="Metallo-dependent hydrolases"/>
    <property type="match status" value="1"/>
</dbReference>
<evidence type="ECO:0000256" key="6">
    <source>
        <dbReference type="PIRSR" id="PIRSR038994-1"/>
    </source>
</evidence>
<dbReference type="PANTHER" id="PTHR11113">
    <property type="entry name" value="N-ACETYLGLUCOSAMINE-6-PHOSPHATE DEACETYLASE"/>
    <property type="match status" value="1"/>
</dbReference>
<sequence length="383" mass="41072">MNGTVVAILHADLYTPTRRIPDGAIVFGDGRILALGPTREVEIPTGARRIDAGGRPVTPGLIDLHLHGVEGRDMFGPELAEAARRLPRYGVTAFVPTTLTLPEAEVLERLQAMARVIQAPPPGARILGIHIEGPHLSPKRPGMANPAWFRPLTPEAVARYQEAAGGHILLWTFAPEEGEAMAAIPTLKAYGIIPVIGHSDATYEQAMEAIRRGVRQVTHFFNAMRPFHHREPGLFAAALLEPGVIAQVIADGHHVHPAALRLLFRVKGAAEVALISDAAPLAGLPPGRYTWLGYEVIVADGRCQTPEGALAGSVALMNEGLRVLIEEAGIDPLDAVRSATLTPARALGLRGLGQLRRGAFADLVLWECWGRPGAVWIHGEQVV</sequence>
<dbReference type="CDD" id="cd00854">
    <property type="entry name" value="NagA"/>
    <property type="match status" value="1"/>
</dbReference>
<evidence type="ECO:0000256" key="2">
    <source>
        <dbReference type="ARBA" id="ARBA00022723"/>
    </source>
</evidence>
<dbReference type="InterPro" id="IPR006680">
    <property type="entry name" value="Amidohydro-rel"/>
</dbReference>
<dbReference type="EMBL" id="FYEK01000041">
    <property type="protein sequence ID" value="SNB69436.1"/>
    <property type="molecule type" value="Genomic_DNA"/>
</dbReference>
<dbReference type="InterPro" id="IPR003764">
    <property type="entry name" value="GlcNAc_6-P_deAcase"/>
</dbReference>
<keyword evidence="3 5" id="KW-0378">Hydrolase</keyword>
<evidence type="ECO:0000313" key="10">
    <source>
        <dbReference type="Proteomes" id="UP000197025"/>
    </source>
</evidence>
<evidence type="ECO:0000256" key="1">
    <source>
        <dbReference type="ARBA" id="ARBA00010716"/>
    </source>
</evidence>